<organism evidence="1 2">
    <name type="scientific">Micavibrio aeruginosavorus</name>
    <dbReference type="NCBI Taxonomy" id="349221"/>
    <lineage>
        <taxon>Bacteria</taxon>
        <taxon>Pseudomonadati</taxon>
        <taxon>Bdellovibrionota</taxon>
        <taxon>Bdellovibrionia</taxon>
        <taxon>Bdellovibrionales</taxon>
        <taxon>Pseudobdellovibrionaceae</taxon>
        <taxon>Micavibrio</taxon>
    </lineage>
</organism>
<name>A0A2W5N5W3_9BACT</name>
<proteinExistence type="predicted"/>
<gene>
    <name evidence="1" type="ORF">DI551_00595</name>
</gene>
<dbReference type="EMBL" id="QFQB01000002">
    <property type="protein sequence ID" value="PZQ48862.1"/>
    <property type="molecule type" value="Genomic_DNA"/>
</dbReference>
<sequence length="60" mass="6816">MAIAVAVPDRMKKKFEPKPIDASMRRGWSTPYGFVDFTTPVSYEEAVRVAKIVADRTQKQ</sequence>
<comment type="caution">
    <text evidence="1">The sequence shown here is derived from an EMBL/GenBank/DDBJ whole genome shotgun (WGS) entry which is preliminary data.</text>
</comment>
<evidence type="ECO:0000313" key="2">
    <source>
        <dbReference type="Proteomes" id="UP000249417"/>
    </source>
</evidence>
<protein>
    <submittedName>
        <fullName evidence="1">Uncharacterized protein</fullName>
    </submittedName>
</protein>
<evidence type="ECO:0000313" key="1">
    <source>
        <dbReference type="EMBL" id="PZQ48862.1"/>
    </source>
</evidence>
<accession>A0A2W5N5W3</accession>
<dbReference type="AlphaFoldDB" id="A0A2W5N5W3"/>
<dbReference type="Proteomes" id="UP000249417">
    <property type="component" value="Unassembled WGS sequence"/>
</dbReference>
<reference evidence="1 2" key="1">
    <citation type="submission" date="2017-08" db="EMBL/GenBank/DDBJ databases">
        <title>Infants hospitalized years apart are colonized by the same room-sourced microbial strains.</title>
        <authorList>
            <person name="Brooks B."/>
            <person name="Olm M.R."/>
            <person name="Firek B.A."/>
            <person name="Baker R."/>
            <person name="Thomas B.C."/>
            <person name="Morowitz M.J."/>
            <person name="Banfield J.F."/>
        </authorList>
    </citation>
    <scope>NUCLEOTIDE SEQUENCE [LARGE SCALE GENOMIC DNA]</scope>
    <source>
        <strain evidence="1">S2_005_002_R2_29</strain>
    </source>
</reference>